<dbReference type="PANTHER" id="PTHR21567:SF87">
    <property type="entry name" value="CRESCERIN-LIKE PROTEIN CHE-12"/>
    <property type="match status" value="1"/>
</dbReference>
<gene>
    <name evidence="3" type="ORF">WJX84_010560</name>
</gene>
<dbReference type="EMBL" id="JALJOV010000715">
    <property type="protein sequence ID" value="KAK9861696.1"/>
    <property type="molecule type" value="Genomic_DNA"/>
</dbReference>
<dbReference type="GO" id="GO:0005881">
    <property type="term" value="C:cytoplasmic microtubule"/>
    <property type="evidence" value="ECO:0007669"/>
    <property type="project" value="TreeGrafter"/>
</dbReference>
<dbReference type="SMART" id="SM01349">
    <property type="entry name" value="TOG"/>
    <property type="match status" value="2"/>
</dbReference>
<feature type="compositionally biased region" description="Gly residues" evidence="1">
    <location>
        <begin position="715"/>
        <end position="724"/>
    </location>
</feature>
<organism evidence="3 4">
    <name type="scientific">Apatococcus fuscideae</name>
    <dbReference type="NCBI Taxonomy" id="2026836"/>
    <lineage>
        <taxon>Eukaryota</taxon>
        <taxon>Viridiplantae</taxon>
        <taxon>Chlorophyta</taxon>
        <taxon>core chlorophytes</taxon>
        <taxon>Trebouxiophyceae</taxon>
        <taxon>Chlorellales</taxon>
        <taxon>Chlorellaceae</taxon>
        <taxon>Apatococcus</taxon>
    </lineage>
</organism>
<feature type="compositionally biased region" description="Polar residues" evidence="1">
    <location>
        <begin position="553"/>
        <end position="562"/>
    </location>
</feature>
<dbReference type="GO" id="GO:0000226">
    <property type="term" value="P:microtubule cytoskeleton organization"/>
    <property type="evidence" value="ECO:0007669"/>
    <property type="project" value="TreeGrafter"/>
</dbReference>
<keyword evidence="4" id="KW-1185">Reference proteome</keyword>
<feature type="non-terminal residue" evidence="3">
    <location>
        <position position="1150"/>
    </location>
</feature>
<name>A0AAW1SY59_9CHLO</name>
<dbReference type="PANTHER" id="PTHR21567">
    <property type="entry name" value="CLASP"/>
    <property type="match status" value="1"/>
</dbReference>
<feature type="compositionally biased region" description="Low complexity" evidence="1">
    <location>
        <begin position="1039"/>
        <end position="1073"/>
    </location>
</feature>
<feature type="region of interest" description="Disordered" evidence="1">
    <location>
        <begin position="192"/>
        <end position="302"/>
    </location>
</feature>
<feature type="domain" description="TOG" evidence="2">
    <location>
        <begin position="8"/>
        <end position="194"/>
    </location>
</feature>
<feature type="compositionally biased region" description="Polar residues" evidence="1">
    <location>
        <begin position="366"/>
        <end position="375"/>
    </location>
</feature>
<feature type="region of interest" description="Disordered" evidence="1">
    <location>
        <begin position="508"/>
        <end position="562"/>
    </location>
</feature>
<feature type="compositionally biased region" description="Low complexity" evidence="1">
    <location>
        <begin position="236"/>
        <end position="254"/>
    </location>
</feature>
<feature type="region of interest" description="Disordered" evidence="1">
    <location>
        <begin position="1101"/>
        <end position="1150"/>
    </location>
</feature>
<feature type="compositionally biased region" description="Low complexity" evidence="1">
    <location>
        <begin position="339"/>
        <end position="353"/>
    </location>
</feature>
<dbReference type="SUPFAM" id="SSF48371">
    <property type="entry name" value="ARM repeat"/>
    <property type="match status" value="1"/>
</dbReference>
<sequence>MGFIRSDDFIAEDIGNWKVRAAAIDVLRASVDDASSRALQDALPSFCPFLGLLMADPNFKISHASLEMLGSLTARLGKHLRPHFRELLPGLLQALGDSKTQDSLDPTTHQQALSLVSQAVKAYGPETLDYNSIVHKLVAVLDGASPSTSGSALDVLGAVRAKGDAAFAAMLASSDSSASAERMLSARFPNEMSAATSSGHAHSSAAMRSSGPMQGSMPSDVLPDELNPFSADQSLRRSAASMGSSLSPSRGPLMNGHNGLSPPSGGHGLAGSHITSDLRHSHRGSPTASSLQIPDQHPTQPLMDVLDLPVNLEGPESPSPTGYLGASYVASQAGFQNPSSSMLRMSAQSSSGSPPLRQKGALRQSFGRNQGGMTPSGSGNSISSLNGPWPGDALRGSQEGLVREKWENAAEGPASGKTSRKVQRALFENQQPAAPALDWSIPASRLENAATSSLHWPAAPSISPAAGQHIPGSTPLYSPFAQPLQELPGAQNIEARLGELRLNSPDALGLMSQGEDGSVSPSKAGSKLAHLKRRQQEARRAMSAGGTPGFLTPVSSWSPAGSRVSSAMSELAARDSSGMYSTASGALPETLGLEGSIEQPWPSGSSSPSLSPKRSSASLPPTQRRMMRGPGPDSPMCSAASSTLVSYATMEDGSPYPSPSSPYGNGPNGFYPSQPTTPVGGSGANGHGLGASGNGSRTPSRTFRHHSSGSSLSEGGPGTPGGSGAVLETVAAEDLQPCSHPEADLEGVLQGLQRANVAKRKDLDWQAQTQDLNRARCLVKHHSRLVQPQLHALVLAAVPALEALRSTTAKSAMMLFQEIFELFGRAADGEAEHIVPSLAKKAGEVSVAGRENFLATEAEAALASMVDNLSETRVATALLASIAAKSPHVRAKLASHMDALVQGDHGLRLLGSMNVLEKLFQTAAGFLEEGSQETRTHGKRILCVVRQLTSSISYDEFRRLVARLPGDAKQRKIWEVVDSNPVPPPLPSKLGLRTPGSSRQGRLSSAGSSVSGDIAGFSGASSPLGSYPSTPLKTPPRPAARSGLSRSSLSRTPSQARSLSRGSSISGESSPSGAYYSMVPESEVSGSSLQRPSPRLTLAAMRGSSKAGGSARQLRKTGSLSSNNSLEATRQAGVPRQTSGGLSTGEVLIE</sequence>
<feature type="compositionally biased region" description="Gly residues" evidence="1">
    <location>
        <begin position="680"/>
        <end position="693"/>
    </location>
</feature>
<proteinExistence type="predicted"/>
<protein>
    <recommendedName>
        <fullName evidence="2">TOG domain-containing protein</fullName>
    </recommendedName>
</protein>
<dbReference type="InterPro" id="IPR024395">
    <property type="entry name" value="CLASP_N_dom"/>
</dbReference>
<evidence type="ECO:0000313" key="4">
    <source>
        <dbReference type="Proteomes" id="UP001485043"/>
    </source>
</evidence>
<feature type="compositionally biased region" description="Polar residues" evidence="1">
    <location>
        <begin position="1116"/>
        <end position="1128"/>
    </location>
</feature>
<evidence type="ECO:0000259" key="2">
    <source>
        <dbReference type="SMART" id="SM01349"/>
    </source>
</evidence>
<feature type="region of interest" description="Disordered" evidence="1">
    <location>
        <begin position="339"/>
        <end position="396"/>
    </location>
</feature>
<evidence type="ECO:0000256" key="1">
    <source>
        <dbReference type="SAM" id="MobiDB-lite"/>
    </source>
</evidence>
<feature type="region of interest" description="Disordered" evidence="1">
    <location>
        <begin position="975"/>
        <end position="1078"/>
    </location>
</feature>
<evidence type="ECO:0000313" key="3">
    <source>
        <dbReference type="EMBL" id="KAK9861696.1"/>
    </source>
</evidence>
<dbReference type="InterPro" id="IPR011989">
    <property type="entry name" value="ARM-like"/>
</dbReference>
<feature type="domain" description="TOG" evidence="2">
    <location>
        <begin position="738"/>
        <end position="986"/>
    </location>
</feature>
<dbReference type="Gene3D" id="1.25.10.10">
    <property type="entry name" value="Leucine-rich Repeat Variant"/>
    <property type="match status" value="2"/>
</dbReference>
<dbReference type="InterPro" id="IPR016024">
    <property type="entry name" value="ARM-type_fold"/>
</dbReference>
<feature type="compositionally biased region" description="Low complexity" evidence="1">
    <location>
        <begin position="376"/>
        <end position="387"/>
    </location>
</feature>
<dbReference type="Pfam" id="PF12348">
    <property type="entry name" value="CLASP_N"/>
    <property type="match status" value="1"/>
</dbReference>
<dbReference type="GO" id="GO:0008017">
    <property type="term" value="F:microtubule binding"/>
    <property type="evidence" value="ECO:0007669"/>
    <property type="project" value="TreeGrafter"/>
</dbReference>
<dbReference type="InterPro" id="IPR034085">
    <property type="entry name" value="TOG"/>
</dbReference>
<feature type="region of interest" description="Disordered" evidence="1">
    <location>
        <begin position="594"/>
        <end position="725"/>
    </location>
</feature>
<accession>A0AAW1SY59</accession>
<dbReference type="AlphaFoldDB" id="A0AAW1SY59"/>
<comment type="caution">
    <text evidence="3">The sequence shown here is derived from an EMBL/GenBank/DDBJ whole genome shotgun (WGS) entry which is preliminary data.</text>
</comment>
<feature type="compositionally biased region" description="Low complexity" evidence="1">
    <location>
        <begin position="192"/>
        <end position="211"/>
    </location>
</feature>
<feature type="compositionally biased region" description="Polar residues" evidence="1">
    <location>
        <begin position="284"/>
        <end position="299"/>
    </location>
</feature>
<feature type="compositionally biased region" description="Polar residues" evidence="1">
    <location>
        <begin position="1019"/>
        <end position="1032"/>
    </location>
</feature>
<reference evidence="3 4" key="1">
    <citation type="journal article" date="2024" name="Nat. Commun.">
        <title>Phylogenomics reveals the evolutionary origins of lichenization in chlorophyte algae.</title>
        <authorList>
            <person name="Puginier C."/>
            <person name="Libourel C."/>
            <person name="Otte J."/>
            <person name="Skaloud P."/>
            <person name="Haon M."/>
            <person name="Grisel S."/>
            <person name="Petersen M."/>
            <person name="Berrin J.G."/>
            <person name="Delaux P.M."/>
            <person name="Dal Grande F."/>
            <person name="Keller J."/>
        </authorList>
    </citation>
    <scope>NUCLEOTIDE SEQUENCE [LARGE SCALE GENOMIC DNA]</scope>
    <source>
        <strain evidence="3 4">SAG 2523</strain>
    </source>
</reference>
<feature type="compositionally biased region" description="Low complexity" evidence="1">
    <location>
        <begin position="600"/>
        <end position="621"/>
    </location>
</feature>
<feature type="compositionally biased region" description="Polar residues" evidence="1">
    <location>
        <begin position="995"/>
        <end position="1011"/>
    </location>
</feature>
<dbReference type="Proteomes" id="UP001485043">
    <property type="component" value="Unassembled WGS sequence"/>
</dbReference>